<dbReference type="AlphaFoldDB" id="A0AAD8QDE9"/>
<evidence type="ECO:0000313" key="1">
    <source>
        <dbReference type="EMBL" id="KAK1599278.1"/>
    </source>
</evidence>
<proteinExistence type="predicted"/>
<gene>
    <name evidence="1" type="ORF">LY79DRAFT_664992</name>
</gene>
<dbReference type="GeneID" id="85447236"/>
<name>A0AAD8QDE9_9PEZI</name>
<organism evidence="1 2">
    <name type="scientific">Colletotrichum navitas</name>
    <dbReference type="NCBI Taxonomy" id="681940"/>
    <lineage>
        <taxon>Eukaryota</taxon>
        <taxon>Fungi</taxon>
        <taxon>Dikarya</taxon>
        <taxon>Ascomycota</taxon>
        <taxon>Pezizomycotina</taxon>
        <taxon>Sordariomycetes</taxon>
        <taxon>Hypocreomycetidae</taxon>
        <taxon>Glomerellales</taxon>
        <taxon>Glomerellaceae</taxon>
        <taxon>Colletotrichum</taxon>
        <taxon>Colletotrichum graminicola species complex</taxon>
    </lineage>
</organism>
<dbReference type="RefSeq" id="XP_060419867.1">
    <property type="nucleotide sequence ID" value="XM_060562996.1"/>
</dbReference>
<dbReference type="EMBL" id="JAHLJV010000002">
    <property type="protein sequence ID" value="KAK1599278.1"/>
    <property type="molecule type" value="Genomic_DNA"/>
</dbReference>
<protein>
    <submittedName>
        <fullName evidence="1">Uncharacterized protein</fullName>
    </submittedName>
</protein>
<accession>A0AAD8QDE9</accession>
<reference evidence="1" key="1">
    <citation type="submission" date="2021-06" db="EMBL/GenBank/DDBJ databases">
        <title>Comparative genomics, transcriptomics and evolutionary studies reveal genomic signatures of adaptation to plant cell wall in hemibiotrophic fungi.</title>
        <authorList>
            <consortium name="DOE Joint Genome Institute"/>
            <person name="Baroncelli R."/>
            <person name="Diaz J.F."/>
            <person name="Benocci T."/>
            <person name="Peng M."/>
            <person name="Battaglia E."/>
            <person name="Haridas S."/>
            <person name="Andreopoulos W."/>
            <person name="Labutti K."/>
            <person name="Pangilinan J."/>
            <person name="Floch G.L."/>
            <person name="Makela M.R."/>
            <person name="Henrissat B."/>
            <person name="Grigoriev I.V."/>
            <person name="Crouch J.A."/>
            <person name="De Vries R.P."/>
            <person name="Sukno S.A."/>
            <person name="Thon M.R."/>
        </authorList>
    </citation>
    <scope>NUCLEOTIDE SEQUENCE</scope>
    <source>
        <strain evidence="1">CBS 125086</strain>
    </source>
</reference>
<keyword evidence="2" id="KW-1185">Reference proteome</keyword>
<dbReference type="Proteomes" id="UP001230504">
    <property type="component" value="Unassembled WGS sequence"/>
</dbReference>
<evidence type="ECO:0000313" key="2">
    <source>
        <dbReference type="Proteomes" id="UP001230504"/>
    </source>
</evidence>
<comment type="caution">
    <text evidence="1">The sequence shown here is derived from an EMBL/GenBank/DDBJ whole genome shotgun (WGS) entry which is preliminary data.</text>
</comment>
<sequence>MTVSRTLKALTAMSSLNLQPLNLQRHAQVNTDQNLVLADCGIGSNPENATWSTSRQMNWYKGPVWSTPAETGPANPDLLVQMPYDDGKYPWNFQGASATFPNGETWSAWIEDGTPETLRAGKAMSTRDGGTTLWCYTYRGRPLGLSASGNSTCNSAFVCNHLETGPTPWARTPGADVPSDNATIFTDTINNSSAADNTLAVKVDVSPRPALWYGTINQFLSSIIFTAGGICSPNPFSNRLNSTVTARCQGTNDTPLNFLPIFFDVLKNLGSLTGPDGYFIHNHGPAPFANDTADDTLTLPTTFNLTAYDMVTGNLKGFIGYEIEWPEQGMGVHCFDCNTTEFDTNYNTAVASAFDVLYPTYSKIVIESKCTFNTLCW</sequence>